<gene>
    <name evidence="1" type="ORF">IQ230_07080</name>
</gene>
<dbReference type="RefSeq" id="WP_193931338.1">
    <property type="nucleotide sequence ID" value="NZ_CAWPMZ010000022.1"/>
</dbReference>
<sequence>MSNTFFNRRSHSQQDNLSRCVMVCQNRTCRKQGAAKVLAAFQSHPVAGIDIVSSNCLGQCGNGPMVLVLPEQIWYSRVQPAEVPAVVKRHLLGGCPVAAMLYSPR</sequence>
<dbReference type="CDD" id="cd02980">
    <property type="entry name" value="TRX_Fd_family"/>
    <property type="match status" value="1"/>
</dbReference>
<dbReference type="InterPro" id="IPR036249">
    <property type="entry name" value="Thioredoxin-like_sf"/>
</dbReference>
<dbReference type="PANTHER" id="PTHR47682">
    <property type="entry name" value="TETRATRICOPEPTIDE REPEAT (TPR)-CONTAINING PROTEIN"/>
    <property type="match status" value="1"/>
</dbReference>
<comment type="caution">
    <text evidence="1">The sequence shown here is derived from an EMBL/GenBank/DDBJ whole genome shotgun (WGS) entry which is preliminary data.</text>
</comment>
<protein>
    <submittedName>
        <fullName evidence="1">(2Fe-2S) ferredoxin domain-containing protein</fullName>
    </submittedName>
</protein>
<keyword evidence="2" id="KW-1185">Reference proteome</keyword>
<organism evidence="1 2">
    <name type="scientific">Gloeocapsopsis crepidinum LEGE 06123</name>
    <dbReference type="NCBI Taxonomy" id="588587"/>
    <lineage>
        <taxon>Bacteria</taxon>
        <taxon>Bacillati</taxon>
        <taxon>Cyanobacteriota</taxon>
        <taxon>Cyanophyceae</taxon>
        <taxon>Oscillatoriophycideae</taxon>
        <taxon>Chroococcales</taxon>
        <taxon>Chroococcaceae</taxon>
        <taxon>Gloeocapsopsis</taxon>
    </lineage>
</organism>
<proteinExistence type="predicted"/>
<dbReference type="Pfam" id="PF01257">
    <property type="entry name" value="2Fe-2S_thioredx"/>
    <property type="match status" value="1"/>
</dbReference>
<name>A0ABR9UPA9_9CHRO</name>
<dbReference type="PANTHER" id="PTHR47682:SF1">
    <property type="entry name" value="TETRATRICOPEPTIDE REPEAT (TPR)-CONTAINING PROTEIN"/>
    <property type="match status" value="1"/>
</dbReference>
<accession>A0ABR9UPA9</accession>
<dbReference type="Gene3D" id="3.40.30.10">
    <property type="entry name" value="Glutaredoxin"/>
    <property type="match status" value="1"/>
</dbReference>
<dbReference type="SUPFAM" id="SSF52833">
    <property type="entry name" value="Thioredoxin-like"/>
    <property type="match status" value="1"/>
</dbReference>
<evidence type="ECO:0000313" key="2">
    <source>
        <dbReference type="Proteomes" id="UP000651156"/>
    </source>
</evidence>
<reference evidence="1 2" key="1">
    <citation type="submission" date="2020-10" db="EMBL/GenBank/DDBJ databases">
        <authorList>
            <person name="Castelo-Branco R."/>
            <person name="Eusebio N."/>
            <person name="Adriana R."/>
            <person name="Vieira A."/>
            <person name="Brugerolle De Fraissinette N."/>
            <person name="Rezende De Castro R."/>
            <person name="Schneider M.P."/>
            <person name="Vasconcelos V."/>
            <person name="Leao P.N."/>
        </authorList>
    </citation>
    <scope>NUCLEOTIDE SEQUENCE [LARGE SCALE GENOMIC DNA]</scope>
    <source>
        <strain evidence="1 2">LEGE 06123</strain>
    </source>
</reference>
<dbReference type="Proteomes" id="UP000651156">
    <property type="component" value="Unassembled WGS sequence"/>
</dbReference>
<evidence type="ECO:0000313" key="1">
    <source>
        <dbReference type="EMBL" id="MBE9190128.1"/>
    </source>
</evidence>
<dbReference type="EMBL" id="JADEWN010000012">
    <property type="protein sequence ID" value="MBE9190128.1"/>
    <property type="molecule type" value="Genomic_DNA"/>
</dbReference>